<feature type="region of interest" description="Disordered" evidence="1">
    <location>
        <begin position="36"/>
        <end position="55"/>
    </location>
</feature>
<protein>
    <submittedName>
        <fullName evidence="2">Uncharacterized protein</fullName>
    </submittedName>
</protein>
<accession>A0A6L2P8Z1</accession>
<comment type="caution">
    <text evidence="2">The sequence shown here is derived from an EMBL/GenBank/DDBJ whole genome shotgun (WGS) entry which is preliminary data.</text>
</comment>
<reference evidence="2" key="1">
    <citation type="journal article" date="2019" name="Sci. Rep.">
        <title>Draft genome of Tanacetum cinerariifolium, the natural source of mosquito coil.</title>
        <authorList>
            <person name="Yamashiro T."/>
            <person name="Shiraishi A."/>
            <person name="Satake H."/>
            <person name="Nakayama K."/>
        </authorList>
    </citation>
    <scope>NUCLEOTIDE SEQUENCE</scope>
</reference>
<dbReference type="AlphaFoldDB" id="A0A6L2P8Z1"/>
<sequence>MVLEMPFKSILASNIFIFIAKSFQFEHSTFQRLGADHTKEELSPKEEPRGVEDPGEELRRSHSLFFLIKYPFHDILLLVVTDILYHDIEVDVIISALLLHQLPNTIDATTWEFETRPQNGCGKEVTGTVSKSRSSQPGLGYCTKEESAVIVRQNRLEQERLRKQTKEQAKAFACQTSAFKKFLDFYNRQHPGSSSQYTIPRIYTPHVFPRISYTPPDLGGYRSTFDPRSSCQIIRGDLDVDGDGTGDLDGNADLDGDFDDDFDYTGDE</sequence>
<evidence type="ECO:0000313" key="2">
    <source>
        <dbReference type="EMBL" id="GEU93425.1"/>
    </source>
</evidence>
<gene>
    <name evidence="2" type="ORF">Tci_065403</name>
</gene>
<dbReference type="EMBL" id="BKCJ010010850">
    <property type="protein sequence ID" value="GEU93425.1"/>
    <property type="molecule type" value="Genomic_DNA"/>
</dbReference>
<evidence type="ECO:0000256" key="1">
    <source>
        <dbReference type="SAM" id="MobiDB-lite"/>
    </source>
</evidence>
<name>A0A6L2P8Z1_TANCI</name>
<feature type="region of interest" description="Disordered" evidence="1">
    <location>
        <begin position="241"/>
        <end position="268"/>
    </location>
</feature>
<organism evidence="2">
    <name type="scientific">Tanacetum cinerariifolium</name>
    <name type="common">Dalmatian daisy</name>
    <name type="synonym">Chrysanthemum cinerariifolium</name>
    <dbReference type="NCBI Taxonomy" id="118510"/>
    <lineage>
        <taxon>Eukaryota</taxon>
        <taxon>Viridiplantae</taxon>
        <taxon>Streptophyta</taxon>
        <taxon>Embryophyta</taxon>
        <taxon>Tracheophyta</taxon>
        <taxon>Spermatophyta</taxon>
        <taxon>Magnoliopsida</taxon>
        <taxon>eudicotyledons</taxon>
        <taxon>Gunneridae</taxon>
        <taxon>Pentapetalae</taxon>
        <taxon>asterids</taxon>
        <taxon>campanulids</taxon>
        <taxon>Asterales</taxon>
        <taxon>Asteraceae</taxon>
        <taxon>Asteroideae</taxon>
        <taxon>Anthemideae</taxon>
        <taxon>Anthemidinae</taxon>
        <taxon>Tanacetum</taxon>
    </lineage>
</organism>
<proteinExistence type="predicted"/>